<evidence type="ECO:0000256" key="3">
    <source>
        <dbReference type="ARBA" id="ARBA00022679"/>
    </source>
</evidence>
<organism evidence="5 6">
    <name type="scientific">Triparma strigata</name>
    <dbReference type="NCBI Taxonomy" id="1606541"/>
    <lineage>
        <taxon>Eukaryota</taxon>
        <taxon>Sar</taxon>
        <taxon>Stramenopiles</taxon>
        <taxon>Ochrophyta</taxon>
        <taxon>Bolidophyceae</taxon>
        <taxon>Parmales</taxon>
        <taxon>Triparmaceae</taxon>
        <taxon>Triparma</taxon>
    </lineage>
</organism>
<reference evidence="6" key="1">
    <citation type="journal article" date="2023" name="Commun. Biol.">
        <title>Genome analysis of Parmales, the sister group of diatoms, reveals the evolutionary specialization of diatoms from phago-mixotrophs to photoautotrophs.</title>
        <authorList>
            <person name="Ban H."/>
            <person name="Sato S."/>
            <person name="Yoshikawa S."/>
            <person name="Yamada K."/>
            <person name="Nakamura Y."/>
            <person name="Ichinomiya M."/>
            <person name="Sato N."/>
            <person name="Blanc-Mathieu R."/>
            <person name="Endo H."/>
            <person name="Kuwata A."/>
            <person name="Ogata H."/>
        </authorList>
    </citation>
    <scope>NUCLEOTIDE SEQUENCE [LARGE SCALE GENOMIC DNA]</scope>
    <source>
        <strain evidence="6">NIES 3701</strain>
    </source>
</reference>
<evidence type="ECO:0000256" key="2">
    <source>
        <dbReference type="ARBA" id="ARBA00022603"/>
    </source>
</evidence>
<comment type="similarity">
    <text evidence="1">Belongs to the ANT/ATPSC lysine N-methyltransferase family.</text>
</comment>
<evidence type="ECO:0000313" key="6">
    <source>
        <dbReference type="Proteomes" id="UP001165085"/>
    </source>
</evidence>
<dbReference type="OrthoDB" id="66144at2759"/>
<dbReference type="AlphaFoldDB" id="A0A9W7BHF1"/>
<dbReference type="InterPro" id="IPR029063">
    <property type="entry name" value="SAM-dependent_MTases_sf"/>
</dbReference>
<keyword evidence="3" id="KW-0808">Transferase</keyword>
<sequence length="303" mass="33779">MESSESKFNSSAADFDAALARFSKLDTATTSKNPTYLLDASDDADDSVIDPYRFPKNLDPTFITPLPVSLQTNLFSVSWLVVLSKIFSQLSLTPQDTLVHFDCHDGRWLIEAALKKKCQCIGYGTDPSLQYKCESTASSQEVTDLVDYRLIDDVLNCDLSEATSIICSATQQKMSELRTKLETEVDPFTPIIIVGGEIVGWLPQWSTKHRGVPIYMYTNNGTDGVLGPSKIKEYRNFNEYTNPNDKIYTFSSDFEGGGIPFNLTDLGSVDRTEPTGSLKSTYTPKYVPYIHTPHGKSKNTNKR</sequence>
<proteinExistence type="inferred from homology"/>
<dbReference type="EMBL" id="BRXY01000376">
    <property type="protein sequence ID" value="GMH90779.1"/>
    <property type="molecule type" value="Genomic_DNA"/>
</dbReference>
<keyword evidence="2" id="KW-0489">Methyltransferase</keyword>
<dbReference type="GO" id="GO:0005739">
    <property type="term" value="C:mitochondrion"/>
    <property type="evidence" value="ECO:0007669"/>
    <property type="project" value="TreeGrafter"/>
</dbReference>
<protein>
    <submittedName>
        <fullName evidence="5">Uncharacterized protein</fullName>
    </submittedName>
</protein>
<dbReference type="GO" id="GO:1905706">
    <property type="term" value="P:regulation of mitochondrial ATP synthesis coupled proton transport"/>
    <property type="evidence" value="ECO:0007669"/>
    <property type="project" value="TreeGrafter"/>
</dbReference>
<name>A0A9W7BHF1_9STRA</name>
<evidence type="ECO:0000313" key="5">
    <source>
        <dbReference type="EMBL" id="GMH90779.1"/>
    </source>
</evidence>
<keyword evidence="4" id="KW-0949">S-adenosyl-L-methionine</keyword>
<dbReference type="PANTHER" id="PTHR13610">
    <property type="entry name" value="METHYLTRANSFERASE DOMAIN-CONTAINING PROTEIN"/>
    <property type="match status" value="1"/>
</dbReference>
<evidence type="ECO:0000256" key="4">
    <source>
        <dbReference type="ARBA" id="ARBA00022691"/>
    </source>
</evidence>
<gene>
    <name evidence="5" type="ORF">TrST_g5478</name>
</gene>
<evidence type="ECO:0000256" key="1">
    <source>
        <dbReference type="ARBA" id="ARBA00010633"/>
    </source>
</evidence>
<keyword evidence="6" id="KW-1185">Reference proteome</keyword>
<accession>A0A9W7BHF1</accession>
<dbReference type="Gene3D" id="3.40.50.150">
    <property type="entry name" value="Vaccinia Virus protein VP39"/>
    <property type="match status" value="1"/>
</dbReference>
<dbReference type="Proteomes" id="UP001165085">
    <property type="component" value="Unassembled WGS sequence"/>
</dbReference>
<dbReference type="PANTHER" id="PTHR13610:SF11">
    <property type="entry name" value="METHYLTRANSFERASE DOMAIN-CONTAINING PROTEIN"/>
    <property type="match status" value="1"/>
</dbReference>
<comment type="caution">
    <text evidence="5">The sequence shown here is derived from an EMBL/GenBank/DDBJ whole genome shotgun (WGS) entry which is preliminary data.</text>
</comment>
<dbReference type="GO" id="GO:0016279">
    <property type="term" value="F:protein-lysine N-methyltransferase activity"/>
    <property type="evidence" value="ECO:0007669"/>
    <property type="project" value="InterPro"/>
</dbReference>
<dbReference type="InterPro" id="IPR026170">
    <property type="entry name" value="FAM173A/B"/>
</dbReference>
<dbReference type="GO" id="GO:0032259">
    <property type="term" value="P:methylation"/>
    <property type="evidence" value="ECO:0007669"/>
    <property type="project" value="UniProtKB-KW"/>
</dbReference>